<keyword evidence="2" id="KW-0378">Hydrolase</keyword>
<dbReference type="Gene3D" id="3.40.50.1240">
    <property type="entry name" value="Phosphoglycerate mutase-like"/>
    <property type="match status" value="1"/>
</dbReference>
<dbReference type="InterPro" id="IPR029033">
    <property type="entry name" value="His_PPase_superfam"/>
</dbReference>
<name>A0A2C9LLN0_BIOGL</name>
<dbReference type="SUPFAM" id="SSF53254">
    <property type="entry name" value="Phosphoglycerate mutase-like"/>
    <property type="match status" value="1"/>
</dbReference>
<dbReference type="Proteomes" id="UP000076420">
    <property type="component" value="Unassembled WGS sequence"/>
</dbReference>
<evidence type="ECO:0000256" key="6">
    <source>
        <dbReference type="SAM" id="Phobius"/>
    </source>
</evidence>
<dbReference type="InterPro" id="IPR050645">
    <property type="entry name" value="Histidine_acid_phosphatase"/>
</dbReference>
<dbReference type="GO" id="GO:0016791">
    <property type="term" value="F:phosphatase activity"/>
    <property type="evidence" value="ECO:0007669"/>
    <property type="project" value="TreeGrafter"/>
</dbReference>
<dbReference type="InterPro" id="IPR033379">
    <property type="entry name" value="Acid_Pase_AS"/>
</dbReference>
<accession>A0A2C9LLN0</accession>
<dbReference type="PROSITE" id="PS00778">
    <property type="entry name" value="HIS_ACID_PHOSPHAT_2"/>
    <property type="match status" value="1"/>
</dbReference>
<dbReference type="GO" id="GO:0005794">
    <property type="term" value="C:Golgi apparatus"/>
    <property type="evidence" value="ECO:0007669"/>
    <property type="project" value="TreeGrafter"/>
</dbReference>
<dbReference type="CDD" id="cd07061">
    <property type="entry name" value="HP_HAP_like"/>
    <property type="match status" value="1"/>
</dbReference>
<reference evidence="7" key="1">
    <citation type="submission" date="2020-05" db="UniProtKB">
        <authorList>
            <consortium name="EnsemblMetazoa"/>
        </authorList>
    </citation>
    <scope>IDENTIFICATION</scope>
    <source>
        <strain evidence="7">BB02</strain>
    </source>
</reference>
<protein>
    <recommendedName>
        <fullName evidence="4">2-phosphoxylose phosphatase 1</fullName>
    </recommendedName>
    <alternativeName>
        <fullName evidence="5">Acid phosphatase-like protein 2</fullName>
    </alternativeName>
</protein>
<gene>
    <name evidence="7" type="primary">106065883</name>
</gene>
<dbReference type="STRING" id="6526.A0A2C9LLN0"/>
<evidence type="ECO:0000256" key="1">
    <source>
        <dbReference type="ARBA" id="ARBA00005375"/>
    </source>
</evidence>
<dbReference type="PANTHER" id="PTHR11567">
    <property type="entry name" value="ACID PHOSPHATASE-RELATED"/>
    <property type="match status" value="1"/>
</dbReference>
<dbReference type="PANTHER" id="PTHR11567:SF110">
    <property type="entry name" value="2-PHOSPHOXYLOSE PHOSPHATASE 1"/>
    <property type="match status" value="1"/>
</dbReference>
<dbReference type="GO" id="GO:0050650">
    <property type="term" value="P:chondroitin sulfate proteoglycan biosynthetic process"/>
    <property type="evidence" value="ECO:0007669"/>
    <property type="project" value="TreeGrafter"/>
</dbReference>
<comment type="similarity">
    <text evidence="1">Belongs to the histidine acid phosphatase family.</text>
</comment>
<evidence type="ECO:0000256" key="4">
    <source>
        <dbReference type="ARBA" id="ARBA00040357"/>
    </source>
</evidence>
<evidence type="ECO:0000256" key="5">
    <source>
        <dbReference type="ARBA" id="ARBA00041499"/>
    </source>
</evidence>
<dbReference type="Pfam" id="PF00328">
    <property type="entry name" value="His_Phos_2"/>
    <property type="match status" value="2"/>
</dbReference>
<dbReference type="EnsemblMetazoa" id="BGLB032362-RA">
    <property type="protein sequence ID" value="BGLB032362-PA"/>
    <property type="gene ID" value="BGLB032362"/>
</dbReference>
<dbReference type="InterPro" id="IPR000560">
    <property type="entry name" value="His_Pase_clade-2"/>
</dbReference>
<keyword evidence="6" id="KW-0812">Transmembrane</keyword>
<dbReference type="OrthoDB" id="10262962at2759"/>
<keyword evidence="6" id="KW-0472">Membrane</keyword>
<dbReference type="GO" id="GO:0006024">
    <property type="term" value="P:glycosaminoglycan biosynthetic process"/>
    <property type="evidence" value="ECO:0007669"/>
    <property type="project" value="TreeGrafter"/>
</dbReference>
<proteinExistence type="inferred from homology"/>
<dbReference type="PROSITE" id="PS00616">
    <property type="entry name" value="HIS_ACID_PHOSPHAT_1"/>
    <property type="match status" value="1"/>
</dbReference>
<sequence length="501" mass="57253">MFYKRLNRLLSLRNIIIIGTITLIFTFFKLIYSGDLNSENSNHPFARVSERIQQKPKTMEIDWYDDSGHRHEDARPPLSVARIAKYCNHPRGEPSGEEGLVPKDYVLLNAHVVIRHGDRSPISKLPDGKHQNISCLTDVTQFAHVPKLYNYVHVMASVSQDRSKESPFKMWGMYPAHSVCADGQLTGLGAIQHVLNGIHFSERYHYQHKLFNENNWQDKVVAYSTEVSRTYQSAIAFLYGLLPKFEFDNINLKRANNINFCEYKFVGTTCFCQGLENVYVRAGQECRAEMGYMSLMKRYKNLTRHLSDILGIQEHKLQWPTSLMDGLSSFACHRAHFPCNANRICLTSRDIEAVWEPVDYLSNCLNKSPKYISFAKVSMFGLLKKIVSAFEMAIHNGSGPSFHLYSGHDTTVSPLIATLGLEDGLWPGYATRIVFELYSRLSSKDYFFRVLQNGKVVTSEVVFCKGLTNGGFCNLEHFFKYFGDYTFDQLCHSVLASIKSQ</sequence>
<feature type="transmembrane region" description="Helical" evidence="6">
    <location>
        <begin position="12"/>
        <end position="32"/>
    </location>
</feature>
<keyword evidence="6" id="KW-1133">Transmembrane helix</keyword>
<organism evidence="7 8">
    <name type="scientific">Biomphalaria glabrata</name>
    <name type="common">Bloodfluke planorb</name>
    <name type="synonym">Freshwater snail</name>
    <dbReference type="NCBI Taxonomy" id="6526"/>
    <lineage>
        <taxon>Eukaryota</taxon>
        <taxon>Metazoa</taxon>
        <taxon>Spiralia</taxon>
        <taxon>Lophotrochozoa</taxon>
        <taxon>Mollusca</taxon>
        <taxon>Gastropoda</taxon>
        <taxon>Heterobranchia</taxon>
        <taxon>Euthyneura</taxon>
        <taxon>Panpulmonata</taxon>
        <taxon>Hygrophila</taxon>
        <taxon>Lymnaeoidea</taxon>
        <taxon>Planorbidae</taxon>
        <taxon>Biomphalaria</taxon>
    </lineage>
</organism>
<dbReference type="RefSeq" id="XP_013080253.2">
    <property type="nucleotide sequence ID" value="XM_013224799.2"/>
</dbReference>
<evidence type="ECO:0000256" key="2">
    <source>
        <dbReference type="ARBA" id="ARBA00022801"/>
    </source>
</evidence>
<comment type="catalytic activity">
    <reaction evidence="3">
        <text>3-O-[beta-D-GlcA-(1-&gt;3)-beta-D-Gal-(1-&gt;3)-beta-D-Gal-(1-&gt;4)-beta-D-2-O-P-Xyl]-L-seryl-[protein] + H2O = 3-O-(beta-D-GlcA-(1-&gt;3)-beta-D-Gal-(1-&gt;3)-beta-D-Gal-(1-&gt;4)-beta-D-Xyl)-L-seryl-[protein] + phosphate</text>
        <dbReference type="Rhea" id="RHEA:56512"/>
        <dbReference type="Rhea" id="RHEA-COMP:12573"/>
        <dbReference type="Rhea" id="RHEA-COMP:14559"/>
        <dbReference type="ChEBI" id="CHEBI:15377"/>
        <dbReference type="ChEBI" id="CHEBI:43474"/>
        <dbReference type="ChEBI" id="CHEBI:132093"/>
        <dbReference type="ChEBI" id="CHEBI:140495"/>
    </reaction>
</comment>
<evidence type="ECO:0000313" key="7">
    <source>
        <dbReference type="EnsemblMetazoa" id="BGLB032362-PA"/>
    </source>
</evidence>
<evidence type="ECO:0000313" key="8">
    <source>
        <dbReference type="Proteomes" id="UP000076420"/>
    </source>
</evidence>
<dbReference type="KEGG" id="bgt:106065883"/>
<dbReference type="VEuPathDB" id="VectorBase:BGLAX_043014"/>
<evidence type="ECO:0000256" key="3">
    <source>
        <dbReference type="ARBA" id="ARBA00036311"/>
    </source>
</evidence>
<dbReference type="AlphaFoldDB" id="A0A2C9LLN0"/>
<dbReference type="VEuPathDB" id="VectorBase:BGLB032362"/>